<gene>
    <name evidence="1" type="ORF">BWY73_00730</name>
</gene>
<reference evidence="1" key="1">
    <citation type="submission" date="2017-02" db="EMBL/GenBank/DDBJ databases">
        <title>Delving into the versatile metabolic prowess of the omnipresent phylum Bacteroidetes.</title>
        <authorList>
            <person name="Nobu M.K."/>
            <person name="Mei R."/>
            <person name="Narihiro T."/>
            <person name="Kuroda K."/>
            <person name="Liu W.-T."/>
        </authorList>
    </citation>
    <scope>NUCLEOTIDE SEQUENCE</scope>
    <source>
        <strain evidence="1">ADurb.Bin417</strain>
    </source>
</reference>
<protein>
    <submittedName>
        <fullName evidence="1">GTPase HflX</fullName>
    </submittedName>
</protein>
<name>A0A1V5MH97_UNCT6</name>
<proteinExistence type="predicted"/>
<dbReference type="SUPFAM" id="SSF52540">
    <property type="entry name" value="P-loop containing nucleoside triphosphate hydrolases"/>
    <property type="match status" value="1"/>
</dbReference>
<accession>A0A1V5MH97</accession>
<sequence>MSEVKADRQPALLVVNKIDQLDGPDRERLTRKLPEARLVSARTGEGIPGLREDIFQRLWTP</sequence>
<dbReference type="EMBL" id="MWAK01000083">
    <property type="protein sequence ID" value="OPZ92603.1"/>
    <property type="molecule type" value="Genomic_DNA"/>
</dbReference>
<dbReference type="Gene3D" id="3.40.50.300">
    <property type="entry name" value="P-loop containing nucleotide triphosphate hydrolases"/>
    <property type="match status" value="1"/>
</dbReference>
<evidence type="ECO:0000313" key="1">
    <source>
        <dbReference type="EMBL" id="OPZ92603.1"/>
    </source>
</evidence>
<organism evidence="1">
    <name type="scientific">candidate division TA06 bacterium ADurb.Bin417</name>
    <dbReference type="NCBI Taxonomy" id="1852828"/>
    <lineage>
        <taxon>Bacteria</taxon>
        <taxon>Bacteria division TA06</taxon>
    </lineage>
</organism>
<dbReference type="InterPro" id="IPR027417">
    <property type="entry name" value="P-loop_NTPase"/>
</dbReference>
<comment type="caution">
    <text evidence="1">The sequence shown here is derived from an EMBL/GenBank/DDBJ whole genome shotgun (WGS) entry which is preliminary data.</text>
</comment>
<dbReference type="Proteomes" id="UP000485484">
    <property type="component" value="Unassembled WGS sequence"/>
</dbReference>
<dbReference type="AlphaFoldDB" id="A0A1V5MH97"/>